<gene>
    <name evidence="1" type="ORF">BLNAU_19948</name>
</gene>
<dbReference type="InterPro" id="IPR011050">
    <property type="entry name" value="Pectin_lyase_fold/virulence"/>
</dbReference>
<dbReference type="SUPFAM" id="SSF51126">
    <property type="entry name" value="Pectin lyase-like"/>
    <property type="match status" value="2"/>
</dbReference>
<dbReference type="Gene3D" id="2.160.20.10">
    <property type="entry name" value="Single-stranded right-handed beta-helix, Pectin lyase-like"/>
    <property type="match status" value="1"/>
</dbReference>
<organism evidence="1 2">
    <name type="scientific">Blattamonas nauphoetae</name>
    <dbReference type="NCBI Taxonomy" id="2049346"/>
    <lineage>
        <taxon>Eukaryota</taxon>
        <taxon>Metamonada</taxon>
        <taxon>Preaxostyla</taxon>
        <taxon>Oxymonadida</taxon>
        <taxon>Blattamonas</taxon>
    </lineage>
</organism>
<evidence type="ECO:0000313" key="1">
    <source>
        <dbReference type="EMBL" id="KAK2945099.1"/>
    </source>
</evidence>
<dbReference type="EMBL" id="JARBJD010000272">
    <property type="protein sequence ID" value="KAK2945099.1"/>
    <property type="molecule type" value="Genomic_DNA"/>
</dbReference>
<protein>
    <submittedName>
        <fullName evidence="1">Uncharacterized protein</fullName>
    </submittedName>
</protein>
<proteinExistence type="predicted"/>
<dbReference type="InterPro" id="IPR012334">
    <property type="entry name" value="Pectin_lyas_fold"/>
</dbReference>
<comment type="caution">
    <text evidence="1">The sequence shown here is derived from an EMBL/GenBank/DDBJ whole genome shotgun (WGS) entry which is preliminary data.</text>
</comment>
<evidence type="ECO:0000313" key="2">
    <source>
        <dbReference type="Proteomes" id="UP001281761"/>
    </source>
</evidence>
<keyword evidence="2" id="KW-1185">Reference proteome</keyword>
<accession>A0ABQ9X171</accession>
<reference evidence="1 2" key="1">
    <citation type="journal article" date="2022" name="bioRxiv">
        <title>Genomics of Preaxostyla Flagellates Illuminates Evolutionary Transitions and the Path Towards Mitochondrial Loss.</title>
        <authorList>
            <person name="Novak L.V.F."/>
            <person name="Treitli S.C."/>
            <person name="Pyrih J."/>
            <person name="Halakuc P."/>
            <person name="Pipaliya S.V."/>
            <person name="Vacek V."/>
            <person name="Brzon O."/>
            <person name="Soukal P."/>
            <person name="Eme L."/>
            <person name="Dacks J.B."/>
            <person name="Karnkowska A."/>
            <person name="Elias M."/>
            <person name="Hampl V."/>
        </authorList>
    </citation>
    <scope>NUCLEOTIDE SEQUENCE [LARGE SCALE GENOMIC DNA]</scope>
    <source>
        <strain evidence="1">NAU3</strain>
        <tissue evidence="1">Gut</tissue>
    </source>
</reference>
<sequence length="2087" mass="216916">MPHPKTTPSPTTSSKNINAGEFESGAALCWSGTSLNILQCQFLNLNAKKASGDGGALYATSGAVKIVETLFKECRARDGGAIYASSSKITVLRSQFDTCESTRDRFNGDFQGDGTGTRLDGGGGAMFLKLNANHHIVDCIFEKCTAPSFGGGILIWNWDMGLPSYFRLAFCMFVGTKVNATSTHNSGGHVMMVAHVEGKDGQTTTSFFKGKNSDGTKRMEGLTSDAKAGSSHVIRFGRSDSAGLAPAEFRERDYVVATSGNDNVNCGISGSECRTVTWAANLIKTGYTITVRAGTFTDAVNSENKVAVFSRTLSLKGQGKFESSSSGSKIQFTRPSFSAPIYVTTGAVTVKDITLELTAPAANGWNLVEVDGEGSATLKDAELLGSGAVQNGRLVSVTNGKLTVTNCDFKKHQLQPRCWSSHPRQHFHNLASHNHVIIIQRVQARSSIHKYARNYNLKTLTFDGNTADRAADIFISADTLVVANEALTPAKFIAGWNDDATDNERYRCSSRSSAYVPQELGIPEYLTVQTLIYVDETKTDTAGCGSEATPCKSLGYAKNQKGDISGFTVMVVGTAILNGSVEVGGSSFRPKEGTGQAALVVSLPSSLTIASADTTTIARIDFKFQLSGQSSTALFSTSAGKFHLTSCSFCSTSPSVQAPAQALISISGSGSIETDGLSISDLSFSSSIVSIVSSSINLGNVSVSHCAFTGPLSTILLSIELAAATTATLNVGSITFDTLTAPTASDSSKLTLAVVKGTSSTEITSEATLFTASSHTFSSNTDISFSGTSSAAVTLLTLELGSAFTLSIFSSSIVFAPSTSVTENALADTASSSLELSSSTINIASLVGFYSTALYAVPANALSITLASLSSPVIGNSKMSTPFAVVSGGTMTLTNISLNGNLLTSNFAHSMQKQTTGSLILNTCAFNSITTSDEGAAIQATLGTDEKLSLTGVAFTSCSSTGASKKGGAISVALTTGTFTADASTSDGGRTFLTVDRFGNTHPNKPSSGTFFGTADLNKWGILNVHSSSPANDLCGHALLPCSTLNDGHRLVHSTTASNADDACIVLLSDVSFSAEITSSSTVEWKSDSTRRTITSSTDVCVTVSGGSLTVSNLKLTVTSSPFSKSFFTLSGGSLSVKSSEFSTISSTGEGSAIKAVLAEDQTLSLTAVTFTSCATTGTTTNGGALHVTVSGGSFTATAPISFTDCTATGKGSKLSLSSASISSVVSPTKLTALKPTSLPTTKAATDVILNDFYGYESGTSEMSLLYFWFPHTSSATNTHIHKDGANAPNCGLLQLPCSTLEEGLKHPNAANKFVIDSSLNFNEALSISSPLTVTADATTEVNVGAQGSHASSSSSSFMTVSSGGSLSIADCSFASFSSSSNGAAIQATLAPSRTLSLTRVAFTSCHTTRADTNGGALHMTLEGGSFLIPSPSSFESCSAKGNGGAVFVDVTNQLGGSFSFRNGSFGEAETANTCEGKGKDVFIEGGDLSSIITKALFPQAYSASPANERLLDSIRLSSNHTDPVMSLLQYLFSPAVEGTIDDEISSADNGQCGHLEVRCKTLAQLNINSQTLSKTIVQTKLTIKQPFAPSRSLTITSVDQDTKASLVLVSTPSLKVQDQTHVLALSKLNIAMEMPAVITNSGTGYVVLDVGKLEVSESSFTSSMTMPVSLISVTGSGSLDVSGFNVENVVLTNAALIEATGSGHISIKTSIFKSVTRTLTDSANSTVLSTTVSSFSSFALNTVHIDSCETAIFLDMEGCLSTTPYSVKSVSFESTDANQLVVVGSNLFPAGQSGYIIIEEGSVEIENCVVSGHTIASPVVACESGQTVISNISLSINNLASPLLLIESQATLNLFTLSSAPSDLLIIDKAQNVLLSQLVLSGPAVSSSSITSNSENVCSWTGGCIHIVCSSATISSSSFASFGDGVISIVDSDVSLVECTFSANFVGLTAHPSLQHNILCSNSTVDVGASGFLLSSIPFFVPTINTPTVISFVDKDTPASHDAKKVTLTGANFLDCGLSFAIVAEGEHSDATVTFNLSGPAPKGMSEFSQNDSRILFRFDPQIAMVNDGNYTLNQRKPSSQLRNFS</sequence>
<name>A0ABQ9X171_9EUKA</name>
<dbReference type="Proteomes" id="UP001281761">
    <property type="component" value="Unassembled WGS sequence"/>
</dbReference>